<protein>
    <submittedName>
        <fullName evidence="4">GlcNAc-PI de-N-acetylase</fullName>
    </submittedName>
</protein>
<dbReference type="Gene3D" id="2.120.10.70">
    <property type="entry name" value="Fucose-specific lectin"/>
    <property type="match status" value="1"/>
</dbReference>
<evidence type="ECO:0000259" key="3">
    <source>
        <dbReference type="Pfam" id="PF26607"/>
    </source>
</evidence>
<feature type="chain" id="PRO_5014627434" evidence="2">
    <location>
        <begin position="30"/>
        <end position="693"/>
    </location>
</feature>
<keyword evidence="5" id="KW-1185">Reference proteome</keyword>
<comment type="caution">
    <text evidence="4">The sequence shown here is derived from an EMBL/GenBank/DDBJ whole genome shotgun (WGS) entry which is preliminary data.</text>
</comment>
<dbReference type="Gene3D" id="3.40.50.10320">
    <property type="entry name" value="LmbE-like"/>
    <property type="match status" value="1"/>
</dbReference>
<dbReference type="AlphaFoldDB" id="A0A2N8KH23"/>
<dbReference type="InterPro" id="IPR003737">
    <property type="entry name" value="GlcNAc_PI_deacetylase-related"/>
</dbReference>
<dbReference type="PANTHER" id="PTHR12993:SF11">
    <property type="entry name" value="N-ACETYLGLUCOSAMINYL-PHOSPHATIDYLINOSITOL DE-N-ACETYLASE"/>
    <property type="match status" value="1"/>
</dbReference>
<dbReference type="SUPFAM" id="SSF89372">
    <property type="entry name" value="Fucose-specific lectin"/>
    <property type="match status" value="1"/>
</dbReference>
<dbReference type="PANTHER" id="PTHR12993">
    <property type="entry name" value="N-ACETYLGLUCOSAMINYL-PHOSPHATIDYLINOSITOL DE-N-ACETYLASE-RELATED"/>
    <property type="match status" value="1"/>
</dbReference>
<evidence type="ECO:0000313" key="5">
    <source>
        <dbReference type="Proteomes" id="UP000235994"/>
    </source>
</evidence>
<evidence type="ECO:0000256" key="2">
    <source>
        <dbReference type="SAM" id="SignalP"/>
    </source>
</evidence>
<evidence type="ECO:0000313" key="4">
    <source>
        <dbReference type="EMBL" id="PND32752.1"/>
    </source>
</evidence>
<dbReference type="GO" id="GO:0016811">
    <property type="term" value="F:hydrolase activity, acting on carbon-nitrogen (but not peptide) bonds, in linear amides"/>
    <property type="evidence" value="ECO:0007669"/>
    <property type="project" value="TreeGrafter"/>
</dbReference>
<feature type="region of interest" description="Disordered" evidence="1">
    <location>
        <begin position="661"/>
        <end position="693"/>
    </location>
</feature>
<name>A0A2N8KH23_9BURK</name>
<proteinExistence type="predicted"/>
<dbReference type="RefSeq" id="WP_102773869.1">
    <property type="nucleotide sequence ID" value="NZ_POQS01000004.1"/>
</dbReference>
<organism evidence="4 5">
    <name type="scientific">Achromobacter pulmonis</name>
    <dbReference type="NCBI Taxonomy" id="1389932"/>
    <lineage>
        <taxon>Bacteria</taxon>
        <taxon>Pseudomonadati</taxon>
        <taxon>Pseudomonadota</taxon>
        <taxon>Betaproteobacteria</taxon>
        <taxon>Burkholderiales</taxon>
        <taxon>Alcaligenaceae</taxon>
        <taxon>Achromobacter</taxon>
    </lineage>
</organism>
<dbReference type="Pfam" id="PF26607">
    <property type="entry name" value="DUF8189"/>
    <property type="match status" value="1"/>
</dbReference>
<dbReference type="InterPro" id="IPR024078">
    <property type="entry name" value="LmbE-like_dom_sf"/>
</dbReference>
<dbReference type="InterPro" id="IPR058502">
    <property type="entry name" value="PLL-like_beta-prop"/>
</dbReference>
<feature type="domain" description="PLL-like beta propeller" evidence="3">
    <location>
        <begin position="306"/>
        <end position="564"/>
    </location>
</feature>
<sequence>MFVPTALLRPLGQALLFAFAALFSLQAHAAPPTLAQCHGIKDLAFVAHLDDDLLFMNPDIASNIEAGGCVRVVYLTASDAGEGEGYMLGRERGVRAAYAYMAHQPDVWKEDAGTAGGRHFARFTLQGNPRVQLWHMRLKDPWLGKGWGSLTPLSRTESEPGQSVDTLGQYAEVYTREQLIDTLADVIRQYAPTTVRHLDDTIAVPYTQLCWRCAGHGHPDHIASARLVREAMVRVPGNYAETGYIDYPSQERASNLTEAEIASKSVIFQHYAWNDYHYCAGPTGCKEPAGPAAAWVQRAYYVSRQDMAPQLYPDGRGGLVVFAAGETNAAVNRWDSGHRKWQSLGGRTSGPLVSFTHADGTAGLMARDPLGGVWANKQRHDGTWQGWQALGGVRVTQIPAVAPRGEAAAVALGYDGRLHWIAPTGIDGGWSTWQELPMLEDATGAPAAARGADGRYVVFALTSAGKLFYTRQLPAAQGHRPEWQGWRPVPAPTAAGGLAAIRNRDNRIELYFRQRGDNHLTRLLETGDTTDLNIDWSAPDDLGVPYIGRPAVHADAQGKVVLAILERAGGKLWLVEDGKPARLDAAAASPPAINIIDGTLYVVARAAGGPQRYEVLSRHDGVWAANLTLDGVPAIGGSAFTAVAARPSDLPNLGANSANTAAVVRPSAEQPGKLSVGRMPAQATQTAAPTALQ</sequence>
<keyword evidence="2" id="KW-0732">Signal</keyword>
<feature type="compositionally biased region" description="Low complexity" evidence="1">
    <location>
        <begin position="680"/>
        <end position="693"/>
    </location>
</feature>
<reference evidence="4 5" key="1">
    <citation type="submission" date="2018-01" db="EMBL/GenBank/DDBJ databases">
        <title>The draft genome of an aniline degradation strain ANB-1.</title>
        <authorList>
            <person name="Zhang L."/>
            <person name="Jiang J."/>
        </authorList>
    </citation>
    <scope>NUCLEOTIDE SEQUENCE [LARGE SCALE GENOMIC DNA]</scope>
    <source>
        <strain evidence="4 5">ANB-1</strain>
    </source>
</reference>
<dbReference type="Proteomes" id="UP000235994">
    <property type="component" value="Unassembled WGS sequence"/>
</dbReference>
<dbReference type="EMBL" id="POQS01000004">
    <property type="protein sequence ID" value="PND32752.1"/>
    <property type="molecule type" value="Genomic_DNA"/>
</dbReference>
<gene>
    <name evidence="4" type="ORF">C1I89_17125</name>
</gene>
<dbReference type="Pfam" id="PF02585">
    <property type="entry name" value="PIG-L"/>
    <property type="match status" value="1"/>
</dbReference>
<evidence type="ECO:0000256" key="1">
    <source>
        <dbReference type="SAM" id="MobiDB-lite"/>
    </source>
</evidence>
<feature type="signal peptide" evidence="2">
    <location>
        <begin position="1"/>
        <end position="29"/>
    </location>
</feature>
<dbReference type="SUPFAM" id="SSF102588">
    <property type="entry name" value="LmbE-like"/>
    <property type="match status" value="1"/>
</dbReference>
<accession>A0A2N8KH23</accession>